<dbReference type="Proteomes" id="UP000515604">
    <property type="component" value="Segment"/>
</dbReference>
<keyword evidence="2" id="KW-1185">Reference proteome</keyword>
<protein>
    <submittedName>
        <fullName evidence="1">Uncharacterized protein</fullName>
    </submittedName>
</protein>
<sequence length="78" mass="8364">MGAFKQIIAFRCTNAGCRRPPFVTEKAAQLHADTCIHNPEKKTCATCAHDFGPGVGCAVDAREEATTLVKLCALWEAA</sequence>
<proteinExistence type="predicted"/>
<name>A0A7G5B9N2_9CAUD</name>
<dbReference type="EMBL" id="MT740736">
    <property type="protein sequence ID" value="QMV33005.1"/>
    <property type="molecule type" value="Genomic_DNA"/>
</dbReference>
<evidence type="ECO:0000313" key="1">
    <source>
        <dbReference type="EMBL" id="QMV33005.1"/>
    </source>
</evidence>
<reference evidence="1 2" key="1">
    <citation type="submission" date="2020-07" db="EMBL/GenBank/DDBJ databases">
        <title>Ralstonia phages.</title>
        <authorList>
            <person name="Trotereau A."/>
            <person name="Boyer C."/>
            <person name="Torres-Barcelo C."/>
        </authorList>
    </citation>
    <scope>NUCLEOTIDE SEQUENCE [LARGE SCALE GENOMIC DNA]</scope>
</reference>
<gene>
    <name evidence="1" type="ORF">3Fb_00002</name>
</gene>
<organism evidence="1 2">
    <name type="scientific">Ralstonia phage Eline</name>
    <dbReference type="NCBI Taxonomy" id="2759724"/>
    <lineage>
        <taxon>Viruses</taxon>
        <taxon>Duplodnaviria</taxon>
        <taxon>Heunggongvirae</taxon>
        <taxon>Uroviricota</taxon>
        <taxon>Caudoviricetes</taxon>
        <taxon>Cimandefvirus</taxon>
        <taxon>Cimandefvirus eline</taxon>
    </lineage>
</organism>
<accession>A0A7G5B9N2</accession>
<evidence type="ECO:0000313" key="2">
    <source>
        <dbReference type="Proteomes" id="UP000515604"/>
    </source>
</evidence>